<gene>
    <name evidence="3" type="ORF">Apa02nite_042980</name>
</gene>
<evidence type="ECO:0000256" key="1">
    <source>
        <dbReference type="ARBA" id="ARBA00008791"/>
    </source>
</evidence>
<dbReference type="PANTHER" id="PTHR46268:SF6">
    <property type="entry name" value="UNIVERSAL STRESS PROTEIN UP12"/>
    <property type="match status" value="1"/>
</dbReference>
<evidence type="ECO:0000313" key="4">
    <source>
        <dbReference type="Proteomes" id="UP000624709"/>
    </source>
</evidence>
<proteinExistence type="inferred from homology"/>
<dbReference type="InterPro" id="IPR006015">
    <property type="entry name" value="Universal_stress_UspA"/>
</dbReference>
<name>A0ABQ4BC80_9ACTN</name>
<sequence>MRTPTIMVATDGAASGEATVRWAAAEAARRHCRLSVAHVLDWDWTMARYDIHGTQAATVRRAAEDVTAAATTAARAAAPDVPGGRVTLVGDPAARLLAAAADDDVDLLVLGHRGHGGFAGLLLGSVGQRVATHAPGPVVVVRGRSGATDGPVAAGVDDSAAAGHVLATAFTAAADRGTGLEVIRSYLPVVPLQYHYRDVAPQSVRTPEQDTAERDRLEAQLAPWRMKFPEVPVETLLSHDGAAGLLTGVSRSAQLVVVGSRGHGVVAGSLLGSTGLQLLQHADCPVYLDRQRRDHR</sequence>
<comment type="similarity">
    <text evidence="1">Belongs to the universal stress protein A family.</text>
</comment>
<accession>A0ABQ4BC80</accession>
<dbReference type="PANTHER" id="PTHR46268">
    <property type="entry name" value="STRESS RESPONSE PROTEIN NHAX"/>
    <property type="match status" value="1"/>
</dbReference>
<dbReference type="Pfam" id="PF00582">
    <property type="entry name" value="Usp"/>
    <property type="match status" value="2"/>
</dbReference>
<comment type="caution">
    <text evidence="3">The sequence shown here is derived from an EMBL/GenBank/DDBJ whole genome shotgun (WGS) entry which is preliminary data.</text>
</comment>
<dbReference type="Gene3D" id="3.40.50.620">
    <property type="entry name" value="HUPs"/>
    <property type="match status" value="2"/>
</dbReference>
<dbReference type="PRINTS" id="PR01438">
    <property type="entry name" value="UNVRSLSTRESS"/>
</dbReference>
<organism evidence="3 4">
    <name type="scientific">Actinoplanes palleronii</name>
    <dbReference type="NCBI Taxonomy" id="113570"/>
    <lineage>
        <taxon>Bacteria</taxon>
        <taxon>Bacillati</taxon>
        <taxon>Actinomycetota</taxon>
        <taxon>Actinomycetes</taxon>
        <taxon>Micromonosporales</taxon>
        <taxon>Micromonosporaceae</taxon>
        <taxon>Actinoplanes</taxon>
    </lineage>
</organism>
<dbReference type="Proteomes" id="UP000624709">
    <property type="component" value="Unassembled WGS sequence"/>
</dbReference>
<reference evidence="3 4" key="1">
    <citation type="submission" date="2021-01" db="EMBL/GenBank/DDBJ databases">
        <title>Whole genome shotgun sequence of Actinoplanes palleronii NBRC 14916.</title>
        <authorList>
            <person name="Komaki H."/>
            <person name="Tamura T."/>
        </authorList>
    </citation>
    <scope>NUCLEOTIDE SEQUENCE [LARGE SCALE GENOMIC DNA]</scope>
    <source>
        <strain evidence="3 4">NBRC 14916</strain>
    </source>
</reference>
<evidence type="ECO:0000259" key="2">
    <source>
        <dbReference type="Pfam" id="PF00582"/>
    </source>
</evidence>
<dbReference type="InterPro" id="IPR014729">
    <property type="entry name" value="Rossmann-like_a/b/a_fold"/>
</dbReference>
<dbReference type="RefSeq" id="WP_203826553.1">
    <property type="nucleotide sequence ID" value="NZ_BAAATY010000003.1"/>
</dbReference>
<dbReference type="EMBL" id="BOMS01000057">
    <property type="protein sequence ID" value="GIE68190.1"/>
    <property type="molecule type" value="Genomic_DNA"/>
</dbReference>
<dbReference type="InterPro" id="IPR006016">
    <property type="entry name" value="UspA"/>
</dbReference>
<feature type="domain" description="UspA" evidence="2">
    <location>
        <begin position="152"/>
        <end position="288"/>
    </location>
</feature>
<evidence type="ECO:0000313" key="3">
    <source>
        <dbReference type="EMBL" id="GIE68190.1"/>
    </source>
</evidence>
<protein>
    <submittedName>
        <fullName evidence="3">Universal stress protein</fullName>
    </submittedName>
</protein>
<dbReference type="SUPFAM" id="SSF52402">
    <property type="entry name" value="Adenine nucleotide alpha hydrolases-like"/>
    <property type="match status" value="2"/>
</dbReference>
<keyword evidence="4" id="KW-1185">Reference proteome</keyword>
<feature type="domain" description="UspA" evidence="2">
    <location>
        <begin position="5"/>
        <end position="142"/>
    </location>
</feature>